<keyword evidence="1" id="KW-0489">Methyltransferase</keyword>
<keyword evidence="1" id="KW-0808">Transferase</keyword>
<comment type="caution">
    <text evidence="1">The sequence shown here is derived from an EMBL/GenBank/DDBJ whole genome shotgun (WGS) entry which is preliminary data.</text>
</comment>
<accession>A0A9P7RKY8</accession>
<protein>
    <submittedName>
        <fullName evidence="1">Methyltransferase domain-containing protein</fullName>
    </submittedName>
</protein>
<name>A0A9P7RKY8_9PEZI</name>
<evidence type="ECO:0000313" key="2">
    <source>
        <dbReference type="Proteomes" id="UP000699042"/>
    </source>
</evidence>
<dbReference type="InterPro" id="IPR029063">
    <property type="entry name" value="SAM-dependent_MTases_sf"/>
</dbReference>
<dbReference type="GO" id="GO:0032259">
    <property type="term" value="P:methylation"/>
    <property type="evidence" value="ECO:0007669"/>
    <property type="project" value="UniProtKB-KW"/>
</dbReference>
<dbReference type="GO" id="GO:0008168">
    <property type="term" value="F:methyltransferase activity"/>
    <property type="evidence" value="ECO:0007669"/>
    <property type="project" value="UniProtKB-KW"/>
</dbReference>
<organism evidence="1 2">
    <name type="scientific">Colletotrichum scovillei</name>
    <dbReference type="NCBI Taxonomy" id="1209932"/>
    <lineage>
        <taxon>Eukaryota</taxon>
        <taxon>Fungi</taxon>
        <taxon>Dikarya</taxon>
        <taxon>Ascomycota</taxon>
        <taxon>Pezizomycotina</taxon>
        <taxon>Sordariomycetes</taxon>
        <taxon>Hypocreomycetidae</taxon>
        <taxon>Glomerellales</taxon>
        <taxon>Glomerellaceae</taxon>
        <taxon>Colletotrichum</taxon>
        <taxon>Colletotrichum acutatum species complex</taxon>
    </lineage>
</organism>
<sequence length="346" mass="39469">MRSPTVQRYYFSILRTSGERRVCSHHKLVMVRALGMAAVSHPQSHAGLKPWNKDQDTVYALNRGDLTKERERLEYNHRNIFLPLCGGLCPQQILTHLKDQQNPRVAEIATGTGIWLRDMAKLLPSSAELRGIDMDTTKFPPPSDLHPNICLLQHNALKPFPEEMHGLFDMIHIRLIGSGMRNEDWKTVAANAFTLLRSGGYIHWEEAGDTSWKCVPPSHAFDEWSRIRMLWSIKVGRNPFVFILLILVIQYSMPAQLPLVLRDAGFANIDNKVWNTFSVEGMMRESMRKIATEVAQPVMLSILESGGVDTLQTTEDMDRLESDLRRDIQNGALIGISLTWFWGRRP</sequence>
<dbReference type="EMBL" id="JAESDN010000001">
    <property type="protein sequence ID" value="KAG7059205.1"/>
    <property type="molecule type" value="Genomic_DNA"/>
</dbReference>
<dbReference type="AlphaFoldDB" id="A0A9P7RKY8"/>
<proteinExistence type="predicted"/>
<evidence type="ECO:0000313" key="1">
    <source>
        <dbReference type="EMBL" id="KAG7059205.1"/>
    </source>
</evidence>
<dbReference type="SUPFAM" id="SSF53335">
    <property type="entry name" value="S-adenosyl-L-methionine-dependent methyltransferases"/>
    <property type="match status" value="1"/>
</dbReference>
<dbReference type="Proteomes" id="UP000699042">
    <property type="component" value="Unassembled WGS sequence"/>
</dbReference>
<gene>
    <name evidence="1" type="ORF">JMJ77_006573</name>
</gene>
<keyword evidence="2" id="KW-1185">Reference proteome</keyword>
<reference evidence="1" key="1">
    <citation type="submission" date="2021-05" db="EMBL/GenBank/DDBJ databases">
        <title>Comparative genomics of three Colletotrichum scovillei strains and genetic complementation revealed genes involved fungal growth and virulence on chili pepper.</title>
        <authorList>
            <person name="Hsieh D.-K."/>
            <person name="Chuang S.-C."/>
            <person name="Chen C.-Y."/>
            <person name="Chao Y.-T."/>
            <person name="Lu M.-Y.J."/>
            <person name="Lee M.-H."/>
            <person name="Shih M.-C."/>
        </authorList>
    </citation>
    <scope>NUCLEOTIDE SEQUENCE</scope>
    <source>
        <strain evidence="1">Coll-153</strain>
    </source>
</reference>
<dbReference type="Gene3D" id="3.40.50.150">
    <property type="entry name" value="Vaccinia Virus protein VP39"/>
    <property type="match status" value="1"/>
</dbReference>